<evidence type="ECO:0000256" key="2">
    <source>
        <dbReference type="ARBA" id="ARBA00004863"/>
    </source>
</evidence>
<dbReference type="EMBL" id="JAEPCM010000455">
    <property type="protein sequence ID" value="MCG7947270.1"/>
    <property type="molecule type" value="Genomic_DNA"/>
</dbReference>
<reference evidence="10" key="1">
    <citation type="journal article" date="2021" name="Proc. Natl. Acad. Sci. U.S.A.">
        <title>Global biogeography of chemosynthetic symbionts reveals both localized and globally distributed symbiont groups. .</title>
        <authorList>
            <person name="Osvatic J.T."/>
            <person name="Wilkins L.G.E."/>
            <person name="Leibrecht L."/>
            <person name="Leray M."/>
            <person name="Zauner S."/>
            <person name="Polzin J."/>
            <person name="Camacho Y."/>
            <person name="Gros O."/>
            <person name="van Gils J.A."/>
            <person name="Eisen J.A."/>
            <person name="Petersen J.M."/>
            <person name="Yuen B."/>
        </authorList>
    </citation>
    <scope>NUCLEOTIDE SEQUENCE</scope>
    <source>
        <strain evidence="10">MAGclacostrist064TRANS</strain>
    </source>
</reference>
<keyword evidence="4" id="KW-1003">Cell membrane</keyword>
<evidence type="ECO:0000256" key="1">
    <source>
        <dbReference type="ARBA" id="ARBA00004141"/>
    </source>
</evidence>
<keyword evidence="7 9" id="KW-1133">Transmembrane helix</keyword>
<evidence type="ECO:0000256" key="3">
    <source>
        <dbReference type="ARBA" id="ARBA00022428"/>
    </source>
</evidence>
<evidence type="ECO:0000256" key="8">
    <source>
        <dbReference type="ARBA" id="ARBA00023136"/>
    </source>
</evidence>
<feature type="transmembrane region" description="Helical" evidence="9">
    <location>
        <begin position="93"/>
        <end position="112"/>
    </location>
</feature>
<dbReference type="Pfam" id="PF01040">
    <property type="entry name" value="UbiA"/>
    <property type="match status" value="1"/>
</dbReference>
<sequence>MPFPVVGVTRPNFLILTPICVSLGVGSALLSGFPITWGVVGIVLLGALMAHVSVNALNEYFDFHSGLDAKTDRTPFSGGSGTLIIQPHLAPQALIIGAISLLITLACGLYLIQVSGWGLIPIGLIGILIIITYTSWINRYRFLVLIASGFCFGPLMVIGTHYALTSQLSIAALLLSLTPFFLVNNLLLLNQIPDIDADRSIGRNNYAISWQAPKRARLFLAFSLAAYVAIVSGVMLGHLPMTALLCLLTIGLVYKIYVVIKRETSDRDQLIASLGRNVILTLLTPSLIFIGILMDTL</sequence>
<accession>A0A9E4N498</accession>
<evidence type="ECO:0000256" key="6">
    <source>
        <dbReference type="ARBA" id="ARBA00022692"/>
    </source>
</evidence>
<comment type="pathway">
    <text evidence="2">Quinol/quinone metabolism; menaquinone biosynthesis.</text>
</comment>
<dbReference type="InterPro" id="IPR026046">
    <property type="entry name" value="UBIAD1"/>
</dbReference>
<organism evidence="10 11">
    <name type="scientific">Candidatus Thiodiazotropha taylori</name>
    <dbReference type="NCBI Taxonomy" id="2792791"/>
    <lineage>
        <taxon>Bacteria</taxon>
        <taxon>Pseudomonadati</taxon>
        <taxon>Pseudomonadota</taxon>
        <taxon>Gammaproteobacteria</taxon>
        <taxon>Chromatiales</taxon>
        <taxon>Sedimenticolaceae</taxon>
        <taxon>Candidatus Thiodiazotropha</taxon>
    </lineage>
</organism>
<dbReference type="Proteomes" id="UP000886667">
    <property type="component" value="Unassembled WGS sequence"/>
</dbReference>
<feature type="transmembrane region" description="Helical" evidence="9">
    <location>
        <begin position="272"/>
        <end position="294"/>
    </location>
</feature>
<dbReference type="Gene3D" id="1.10.357.140">
    <property type="entry name" value="UbiA prenyltransferase"/>
    <property type="match status" value="1"/>
</dbReference>
<feature type="transmembrane region" description="Helical" evidence="9">
    <location>
        <begin position="118"/>
        <end position="136"/>
    </location>
</feature>
<dbReference type="PANTHER" id="PTHR13929:SF0">
    <property type="entry name" value="UBIA PRENYLTRANSFERASE DOMAIN-CONTAINING PROTEIN 1"/>
    <property type="match status" value="1"/>
</dbReference>
<dbReference type="GO" id="GO:0004659">
    <property type="term" value="F:prenyltransferase activity"/>
    <property type="evidence" value="ECO:0007669"/>
    <property type="project" value="InterPro"/>
</dbReference>
<gene>
    <name evidence="10" type="ORF">JAZ07_13075</name>
</gene>
<feature type="transmembrane region" description="Helical" evidence="9">
    <location>
        <begin position="242"/>
        <end position="260"/>
    </location>
</feature>
<evidence type="ECO:0000256" key="5">
    <source>
        <dbReference type="ARBA" id="ARBA00022679"/>
    </source>
</evidence>
<keyword evidence="3" id="KW-0474">Menaquinone biosynthesis</keyword>
<dbReference type="InterPro" id="IPR044878">
    <property type="entry name" value="UbiA_sf"/>
</dbReference>
<evidence type="ECO:0000256" key="9">
    <source>
        <dbReference type="SAM" id="Phobius"/>
    </source>
</evidence>
<feature type="transmembrane region" description="Helical" evidence="9">
    <location>
        <begin position="170"/>
        <end position="189"/>
    </location>
</feature>
<feature type="transmembrane region" description="Helical" evidence="9">
    <location>
        <begin position="218"/>
        <end position="236"/>
    </location>
</feature>
<dbReference type="GO" id="GO:0016020">
    <property type="term" value="C:membrane"/>
    <property type="evidence" value="ECO:0007669"/>
    <property type="project" value="UniProtKB-SubCell"/>
</dbReference>
<keyword evidence="5" id="KW-0808">Transferase</keyword>
<proteinExistence type="predicted"/>
<evidence type="ECO:0000313" key="10">
    <source>
        <dbReference type="EMBL" id="MCG7947270.1"/>
    </source>
</evidence>
<evidence type="ECO:0000313" key="11">
    <source>
        <dbReference type="Proteomes" id="UP000886667"/>
    </source>
</evidence>
<keyword evidence="8 9" id="KW-0472">Membrane</keyword>
<comment type="subcellular location">
    <subcellularLocation>
        <location evidence="1">Membrane</location>
        <topology evidence="1">Multi-pass membrane protein</topology>
    </subcellularLocation>
</comment>
<dbReference type="PIRSF" id="PIRSF005355">
    <property type="entry name" value="UBIAD1"/>
    <property type="match status" value="1"/>
</dbReference>
<evidence type="ECO:0000256" key="4">
    <source>
        <dbReference type="ARBA" id="ARBA00022475"/>
    </source>
</evidence>
<dbReference type="PANTHER" id="PTHR13929">
    <property type="entry name" value="1,4-DIHYDROXY-2-NAPHTHOATE OCTAPRENYLTRANSFERASE"/>
    <property type="match status" value="1"/>
</dbReference>
<feature type="transmembrane region" description="Helical" evidence="9">
    <location>
        <begin position="35"/>
        <end position="57"/>
    </location>
</feature>
<dbReference type="AlphaFoldDB" id="A0A9E4N498"/>
<dbReference type="GO" id="GO:0009234">
    <property type="term" value="P:menaquinone biosynthetic process"/>
    <property type="evidence" value="ECO:0007669"/>
    <property type="project" value="UniProtKB-KW"/>
</dbReference>
<dbReference type="GO" id="GO:0042371">
    <property type="term" value="P:vitamin K biosynthetic process"/>
    <property type="evidence" value="ECO:0007669"/>
    <property type="project" value="TreeGrafter"/>
</dbReference>
<dbReference type="InterPro" id="IPR000537">
    <property type="entry name" value="UbiA_prenyltransferase"/>
</dbReference>
<comment type="caution">
    <text evidence="10">The sequence shown here is derived from an EMBL/GenBank/DDBJ whole genome shotgun (WGS) entry which is preliminary data.</text>
</comment>
<feature type="transmembrane region" description="Helical" evidence="9">
    <location>
        <begin position="12"/>
        <end position="29"/>
    </location>
</feature>
<name>A0A9E4N498_9GAMM</name>
<feature type="transmembrane region" description="Helical" evidence="9">
    <location>
        <begin position="143"/>
        <end position="164"/>
    </location>
</feature>
<protein>
    <submittedName>
        <fullName evidence="10">Prenyltransferase</fullName>
    </submittedName>
</protein>
<dbReference type="CDD" id="cd13962">
    <property type="entry name" value="PT_UbiA_UBIAD1"/>
    <property type="match status" value="1"/>
</dbReference>
<evidence type="ECO:0000256" key="7">
    <source>
        <dbReference type="ARBA" id="ARBA00022989"/>
    </source>
</evidence>
<keyword evidence="6 9" id="KW-0812">Transmembrane</keyword>